<feature type="compositionally biased region" description="Basic and acidic residues" evidence="1">
    <location>
        <begin position="513"/>
        <end position="539"/>
    </location>
</feature>
<dbReference type="PANTHER" id="PTHR21937:SF5">
    <property type="entry name" value="GENE 973-RELATED"/>
    <property type="match status" value="1"/>
</dbReference>
<keyword evidence="3" id="KW-1185">Reference proteome</keyword>
<evidence type="ECO:0000313" key="2">
    <source>
        <dbReference type="EMBL" id="KAL3855495.1"/>
    </source>
</evidence>
<feature type="compositionally biased region" description="Acidic residues" evidence="1">
    <location>
        <begin position="115"/>
        <end position="125"/>
    </location>
</feature>
<protein>
    <submittedName>
        <fullName evidence="2">Uncharacterized protein</fullName>
    </submittedName>
</protein>
<feature type="compositionally biased region" description="Polar residues" evidence="1">
    <location>
        <begin position="744"/>
        <end position="758"/>
    </location>
</feature>
<dbReference type="InterPro" id="IPR031440">
    <property type="entry name" value="DUF4670"/>
</dbReference>
<dbReference type="AlphaFoldDB" id="A0ABD3V254"/>
<feature type="compositionally biased region" description="Basic and acidic residues" evidence="1">
    <location>
        <begin position="392"/>
        <end position="401"/>
    </location>
</feature>
<gene>
    <name evidence="2" type="ORF">ACJMK2_014703</name>
</gene>
<name>A0ABD3V254_SINWO</name>
<feature type="compositionally biased region" description="Low complexity" evidence="1">
    <location>
        <begin position="566"/>
        <end position="590"/>
    </location>
</feature>
<dbReference type="PANTHER" id="PTHR21937">
    <property type="entry name" value="CCDC66 DOMAIN-CONTAINING PROTEIN"/>
    <property type="match status" value="1"/>
</dbReference>
<proteinExistence type="predicted"/>
<organism evidence="2 3">
    <name type="scientific">Sinanodonta woodiana</name>
    <name type="common">Chinese pond mussel</name>
    <name type="synonym">Anodonta woodiana</name>
    <dbReference type="NCBI Taxonomy" id="1069815"/>
    <lineage>
        <taxon>Eukaryota</taxon>
        <taxon>Metazoa</taxon>
        <taxon>Spiralia</taxon>
        <taxon>Lophotrochozoa</taxon>
        <taxon>Mollusca</taxon>
        <taxon>Bivalvia</taxon>
        <taxon>Autobranchia</taxon>
        <taxon>Heteroconchia</taxon>
        <taxon>Palaeoheterodonta</taxon>
        <taxon>Unionida</taxon>
        <taxon>Unionoidea</taxon>
        <taxon>Unionidae</taxon>
        <taxon>Unioninae</taxon>
        <taxon>Sinanodonta</taxon>
    </lineage>
</organism>
<accession>A0ABD3V254</accession>
<evidence type="ECO:0000313" key="3">
    <source>
        <dbReference type="Proteomes" id="UP001634394"/>
    </source>
</evidence>
<feature type="region of interest" description="Disordered" evidence="1">
    <location>
        <begin position="101"/>
        <end position="126"/>
    </location>
</feature>
<dbReference type="Proteomes" id="UP001634394">
    <property type="component" value="Unassembled WGS sequence"/>
</dbReference>
<feature type="region of interest" description="Disordered" evidence="1">
    <location>
        <begin position="724"/>
        <end position="758"/>
    </location>
</feature>
<feature type="compositionally biased region" description="Polar residues" evidence="1">
    <location>
        <begin position="372"/>
        <end position="382"/>
    </location>
</feature>
<reference evidence="2 3" key="1">
    <citation type="submission" date="2024-11" db="EMBL/GenBank/DDBJ databases">
        <title>Chromosome-level genome assembly of the freshwater bivalve Anodonta woodiana.</title>
        <authorList>
            <person name="Chen X."/>
        </authorList>
    </citation>
    <scope>NUCLEOTIDE SEQUENCE [LARGE SCALE GENOMIC DNA]</scope>
    <source>
        <strain evidence="2">MN2024</strain>
        <tissue evidence="2">Gills</tissue>
    </source>
</reference>
<feature type="region of interest" description="Disordered" evidence="1">
    <location>
        <begin position="472"/>
        <end position="652"/>
    </location>
</feature>
<evidence type="ECO:0000256" key="1">
    <source>
        <dbReference type="SAM" id="MobiDB-lite"/>
    </source>
</evidence>
<comment type="caution">
    <text evidence="2">The sequence shown here is derived from an EMBL/GenBank/DDBJ whole genome shotgun (WGS) entry which is preliminary data.</text>
</comment>
<feature type="compositionally biased region" description="Polar residues" evidence="1">
    <location>
        <begin position="599"/>
        <end position="608"/>
    </location>
</feature>
<feature type="compositionally biased region" description="Polar residues" evidence="1">
    <location>
        <begin position="619"/>
        <end position="640"/>
    </location>
</feature>
<feature type="region of interest" description="Disordered" evidence="1">
    <location>
        <begin position="685"/>
        <end position="704"/>
    </location>
</feature>
<dbReference type="EMBL" id="JBJQND010000014">
    <property type="protein sequence ID" value="KAL3855495.1"/>
    <property type="molecule type" value="Genomic_DNA"/>
</dbReference>
<feature type="compositionally biased region" description="Basic and acidic residues" evidence="1">
    <location>
        <begin position="725"/>
        <end position="743"/>
    </location>
</feature>
<sequence>MSTGGALNLSLLSRGVGEVSRNGHEKVDVIFEPQDYFNFVDSRRYYLPPIHSHVTFNTNQDISARSSGRPVKEIYLPKTFTTRKGALLLFSEDLAHRTRQADFKRHSHHKGSEQDSTDLSESAEDNDIKTVEDLTKSILSYGKQGKEREENDVYLKFVHSRRRDYFDRQIRPGFSAKRYLSTWTKSWDDSVLEKVISKGYLTEKSLFYYNPLLPHLSRRLNDDMSHYPAPYKLMRSMLMSPGSLSGYTFYRIRPESAETVEIAIEDGRATRVSIKVLSTKDGVQKEVTYASLDRKGQEEVLTDLLVKSAVHYAIKKQQEYMEEYLDVGVPTQVPIPEFDMKNAVESLLETEQYVAPHGTTIIEPDFPEIDSRSQSSTYSGSFKGTRVKRKYSSHEKQEKVHSKAAQADIDERDDGDYDMRSNFTSSIPQLPPVPHGPNLVLTPIGEASREHTQALSLPPVMRNGKDGEKIPAVNVQPPTPQHSILSNLPASRGMPRDGNLATTPEIKEDNEEDRWSDALQEREYQQQLRRQREQDEKREHKAKHRAKVAQQNIQYDAVSAEGKGMLPSGGPQLLSSSESLVGGSSQSTSSKALHRSQGWKGSTQSLRSHGSRKGKDSRTAVTVSPHQSRTSSALEQSPGSTAEDGSLRGSIIFGPDGEPILIGGKIAPTHKHQDPLHISEVQYANKHHTRDTSDESDAEVPDEWRTRQRIRSEKLSENLMKYAHKRDEEEREVTPVENHRSEHGSSQPVSIASSVVESPKSSVTEKEIVDALTEHAQKIAENILSSQDAGQNLEKDIRVRETTLIRVLTL</sequence>
<feature type="region of interest" description="Disordered" evidence="1">
    <location>
        <begin position="364"/>
        <end position="414"/>
    </location>
</feature>